<name>A0A0E9UII8_ANGAN</name>
<dbReference type="AlphaFoldDB" id="A0A0E9UII8"/>
<organism evidence="1">
    <name type="scientific">Anguilla anguilla</name>
    <name type="common">European freshwater eel</name>
    <name type="synonym">Muraena anguilla</name>
    <dbReference type="NCBI Taxonomy" id="7936"/>
    <lineage>
        <taxon>Eukaryota</taxon>
        <taxon>Metazoa</taxon>
        <taxon>Chordata</taxon>
        <taxon>Craniata</taxon>
        <taxon>Vertebrata</taxon>
        <taxon>Euteleostomi</taxon>
        <taxon>Actinopterygii</taxon>
        <taxon>Neopterygii</taxon>
        <taxon>Teleostei</taxon>
        <taxon>Anguilliformes</taxon>
        <taxon>Anguillidae</taxon>
        <taxon>Anguilla</taxon>
    </lineage>
</organism>
<accession>A0A0E9UII8</accession>
<reference evidence="1" key="1">
    <citation type="submission" date="2014-11" db="EMBL/GenBank/DDBJ databases">
        <authorList>
            <person name="Amaro Gonzalez C."/>
        </authorList>
    </citation>
    <scope>NUCLEOTIDE SEQUENCE</scope>
</reference>
<evidence type="ECO:0000313" key="1">
    <source>
        <dbReference type="EMBL" id="JAH65557.1"/>
    </source>
</evidence>
<sequence>MREFSRSWALSYTRRKAAPSVKRCYADIEIDNDLSQLFLNSINDGQCLNSDDLECPILQEVELAISQLNLKKAPGEDGLPTEFYEM</sequence>
<dbReference type="EMBL" id="GBXM01043020">
    <property type="protein sequence ID" value="JAH65557.1"/>
    <property type="molecule type" value="Transcribed_RNA"/>
</dbReference>
<proteinExistence type="predicted"/>
<evidence type="ECO:0008006" key="2">
    <source>
        <dbReference type="Google" id="ProtNLM"/>
    </source>
</evidence>
<reference evidence="1" key="2">
    <citation type="journal article" date="2015" name="Fish Shellfish Immunol.">
        <title>Early steps in the European eel (Anguilla anguilla)-Vibrio vulnificus interaction in the gills: Role of the RtxA13 toxin.</title>
        <authorList>
            <person name="Callol A."/>
            <person name="Pajuelo D."/>
            <person name="Ebbesson L."/>
            <person name="Teles M."/>
            <person name="MacKenzie S."/>
            <person name="Amaro C."/>
        </authorList>
    </citation>
    <scope>NUCLEOTIDE SEQUENCE</scope>
</reference>
<protein>
    <recommendedName>
        <fullName evidence="2">Reverse transcriptase domain-containing protein</fullName>
    </recommendedName>
</protein>